<dbReference type="NCBIfam" id="TIGR02147">
    <property type="entry name" value="Fsuc_second"/>
    <property type="match status" value="1"/>
</dbReference>
<dbReference type="AlphaFoldDB" id="A0A0B4N0F5"/>
<feature type="domain" description="DUF4423" evidence="1">
    <location>
        <begin position="116"/>
        <end position="278"/>
    </location>
</feature>
<dbReference type="Pfam" id="PF14394">
    <property type="entry name" value="DUF4423"/>
    <property type="match status" value="1"/>
</dbReference>
<dbReference type="InterPro" id="IPR025537">
    <property type="entry name" value="DUF4423"/>
</dbReference>
<dbReference type="InterPro" id="IPR011873">
    <property type="entry name" value="CHP02147"/>
</dbReference>
<organism evidence="2">
    <name type="scientific">uncultured bacterium Ad_087_C16_contig2</name>
    <dbReference type="NCBI Taxonomy" id="1489282"/>
    <lineage>
        <taxon>Bacteria</taxon>
        <taxon>environmental samples</taxon>
    </lineage>
</organism>
<protein>
    <recommendedName>
        <fullName evidence="1">DUF4423 domain-containing protein</fullName>
    </recommendedName>
</protein>
<evidence type="ECO:0000259" key="1">
    <source>
        <dbReference type="Pfam" id="PF14394"/>
    </source>
</evidence>
<sequence>MENGENIKLTEPDVLQYTNFRVYLRDYYEFKKKTLPAFSLRFFAEKAGLSSHAHLKLTIDGKRNITKGTVTKLIHGIGLEKQRAAYFENLVFFNQASTDEEKHAYYEQLVKCSPRSKLHKMDKAQFRIFREWHHSVILEMVTLRGFRPIPEAISKKLNGYVTPSQVQESLNLLVETGLLVKTANGYRQRDPMITTDDEVQDMMVKLYHQQMLRISANMLGALPGDQRDFSALTFSIRREDFPNLKKHIQLMRKELLDFSAKAGEADDIVQVNIQLFPLTRGV</sequence>
<reference evidence="2" key="1">
    <citation type="submission" date="2014-03" db="EMBL/GenBank/DDBJ databases">
        <title>A sequence of cellulolytic fosmid clone of goat rumen metagenome.</title>
        <authorList>
            <person name="Lee K.-T."/>
            <person name="Kim J.-Y."/>
            <person name="Kim Y.-J."/>
            <person name="Ahn J.-H."/>
            <person name="Park M.-N."/>
            <person name="Kim J.-H."/>
            <person name="Kim T.-H."/>
        </authorList>
    </citation>
    <scope>NUCLEOTIDE SEQUENCE</scope>
</reference>
<dbReference type="EMBL" id="KJ631380">
    <property type="protein sequence ID" value="AIF25937.1"/>
    <property type="molecule type" value="Genomic_DNA"/>
</dbReference>
<evidence type="ECO:0000313" key="2">
    <source>
        <dbReference type="EMBL" id="AIF25937.1"/>
    </source>
</evidence>
<proteinExistence type="predicted"/>
<accession>A0A0B4N0F5</accession>
<name>A0A0B4N0F5_9BACT</name>